<dbReference type="Pfam" id="PF03171">
    <property type="entry name" value="2OG-FeII_Oxy"/>
    <property type="match status" value="1"/>
</dbReference>
<dbReference type="PANTHER" id="PTHR47991">
    <property type="entry name" value="OXOGLUTARATE/IRON-DEPENDENT DIOXYGENASE"/>
    <property type="match status" value="1"/>
</dbReference>
<evidence type="ECO:0000256" key="1">
    <source>
        <dbReference type="ARBA" id="ARBA00022723"/>
    </source>
</evidence>
<name>I1PZZ9_ORYGL</name>
<dbReference type="eggNOG" id="KOG0143">
    <property type="taxonomic scope" value="Eukaryota"/>
</dbReference>
<organism evidence="4 5">
    <name type="scientific">Oryza glaberrima</name>
    <name type="common">African rice</name>
    <dbReference type="NCBI Taxonomy" id="4538"/>
    <lineage>
        <taxon>Eukaryota</taxon>
        <taxon>Viridiplantae</taxon>
        <taxon>Streptophyta</taxon>
        <taxon>Embryophyta</taxon>
        <taxon>Tracheophyta</taxon>
        <taxon>Spermatophyta</taxon>
        <taxon>Magnoliopsida</taxon>
        <taxon>Liliopsida</taxon>
        <taxon>Poales</taxon>
        <taxon>Poaceae</taxon>
        <taxon>BOP clade</taxon>
        <taxon>Oryzoideae</taxon>
        <taxon>Oryzeae</taxon>
        <taxon>Oryzinae</taxon>
        <taxon>Oryza</taxon>
    </lineage>
</organism>
<accession>I1PZZ9</accession>
<dbReference type="SUPFAM" id="SSF51197">
    <property type="entry name" value="Clavaminate synthase-like"/>
    <property type="match status" value="1"/>
</dbReference>
<dbReference type="GO" id="GO:0046872">
    <property type="term" value="F:metal ion binding"/>
    <property type="evidence" value="ECO:0007669"/>
    <property type="project" value="UniProtKB-KW"/>
</dbReference>
<evidence type="ECO:0000256" key="2">
    <source>
        <dbReference type="ARBA" id="ARBA00023004"/>
    </source>
</evidence>
<keyword evidence="5" id="KW-1185">Reference proteome</keyword>
<evidence type="ECO:0000313" key="5">
    <source>
        <dbReference type="Proteomes" id="UP000007306"/>
    </source>
</evidence>
<dbReference type="Gene3D" id="2.60.120.330">
    <property type="entry name" value="B-lactam Antibiotic, Isopenicillin N Synthase, Chain"/>
    <property type="match status" value="1"/>
</dbReference>
<dbReference type="EnsemblPlants" id="ORGLA06G0046200.1">
    <property type="protein sequence ID" value="ORGLA06G0046200.1"/>
    <property type="gene ID" value="ORGLA06G0046200"/>
</dbReference>
<dbReference type="Proteomes" id="UP000007306">
    <property type="component" value="Chromosome 6"/>
</dbReference>
<feature type="domain" description="Isopenicillin N synthase-like Fe(2+) 2OG dioxygenase" evidence="3">
    <location>
        <begin position="17"/>
        <end position="47"/>
    </location>
</feature>
<keyword evidence="1" id="KW-0479">Metal-binding</keyword>
<dbReference type="InterPro" id="IPR050295">
    <property type="entry name" value="Plant_2OG-oxidoreductases"/>
</dbReference>
<dbReference type="STRING" id="4538.I1PZZ9"/>
<dbReference type="InterPro" id="IPR027443">
    <property type="entry name" value="IPNS-like_sf"/>
</dbReference>
<dbReference type="InterPro" id="IPR044861">
    <property type="entry name" value="IPNS-like_FE2OG_OXY"/>
</dbReference>
<evidence type="ECO:0000313" key="4">
    <source>
        <dbReference type="EnsemblPlants" id="ORGLA06G0046200.1"/>
    </source>
</evidence>
<sequence length="112" mass="13415">MMHLQVLDSLNYTFFFVQIMSNGIFKSSVHRVMTNPEKERISVVLFYFMNLEKEIEPALELIDERHPARYKRVKIMDYLAGLFEHFLQGTRVIDTRLSEKKNIIVRFHFVFA</sequence>
<reference evidence="4 5" key="2">
    <citation type="submission" date="2018-04" db="EMBL/GenBank/DDBJ databases">
        <title>OglaRS2 (Oryza glaberrima Reference Sequence Version 2).</title>
        <authorList>
            <person name="Zhang J."/>
            <person name="Kudrna D."/>
            <person name="Lee S."/>
            <person name="Talag J."/>
            <person name="Rajasekar S."/>
            <person name="Wing R.A."/>
        </authorList>
    </citation>
    <scope>NUCLEOTIDE SEQUENCE [LARGE SCALE GENOMIC DNA]</scope>
    <source>
        <strain evidence="4 5">cv. IRGC 96717</strain>
    </source>
</reference>
<reference evidence="4" key="1">
    <citation type="submission" date="2015-06" db="UniProtKB">
        <authorList>
            <consortium name="EnsemblPlants"/>
        </authorList>
    </citation>
    <scope>IDENTIFICATION</scope>
</reference>
<dbReference type="AlphaFoldDB" id="I1PZZ9"/>
<evidence type="ECO:0000259" key="3">
    <source>
        <dbReference type="Pfam" id="PF03171"/>
    </source>
</evidence>
<keyword evidence="2" id="KW-0408">Iron</keyword>
<dbReference type="OMA" id="YTFFFVQ"/>
<dbReference type="Gramene" id="ORGLA06G0046200.1">
    <property type="protein sequence ID" value="ORGLA06G0046200.1"/>
    <property type="gene ID" value="ORGLA06G0046200"/>
</dbReference>
<protein>
    <recommendedName>
        <fullName evidence="3">Isopenicillin N synthase-like Fe(2+) 2OG dioxygenase domain-containing protein</fullName>
    </recommendedName>
</protein>
<dbReference type="HOGENOM" id="CLU_2152266_0_0_1"/>
<proteinExistence type="predicted"/>